<reference evidence="10" key="1">
    <citation type="submission" date="2017-11" db="EMBL/GenBank/DDBJ databases">
        <title>The sensing device of the deep-sea amphipod.</title>
        <authorList>
            <person name="Kobayashi H."/>
            <person name="Nagahama T."/>
            <person name="Arai W."/>
            <person name="Sasagawa Y."/>
            <person name="Umeda M."/>
            <person name="Hayashi T."/>
            <person name="Nikaido I."/>
            <person name="Watanabe H."/>
            <person name="Oguri K."/>
            <person name="Kitazato H."/>
            <person name="Fujioka K."/>
            <person name="Kido Y."/>
            <person name="Takami H."/>
        </authorList>
    </citation>
    <scope>NUCLEOTIDE SEQUENCE</scope>
    <source>
        <tissue evidence="10">Whole body</tissue>
    </source>
</reference>
<dbReference type="GO" id="GO:0009247">
    <property type="term" value="P:glycolipid biosynthetic process"/>
    <property type="evidence" value="ECO:0007669"/>
    <property type="project" value="InterPro"/>
</dbReference>
<evidence type="ECO:0000256" key="9">
    <source>
        <dbReference type="ARBA" id="ARBA00023180"/>
    </source>
</evidence>
<organism evidence="10">
    <name type="scientific">Hirondellea gigas</name>
    <dbReference type="NCBI Taxonomy" id="1518452"/>
    <lineage>
        <taxon>Eukaryota</taxon>
        <taxon>Metazoa</taxon>
        <taxon>Ecdysozoa</taxon>
        <taxon>Arthropoda</taxon>
        <taxon>Crustacea</taxon>
        <taxon>Multicrustacea</taxon>
        <taxon>Malacostraca</taxon>
        <taxon>Eumalacostraca</taxon>
        <taxon>Peracarida</taxon>
        <taxon>Amphipoda</taxon>
        <taxon>Amphilochidea</taxon>
        <taxon>Lysianassida</taxon>
        <taxon>Lysianassidira</taxon>
        <taxon>Lysianassoidea</taxon>
        <taxon>Lysianassidae</taxon>
        <taxon>Hirondellea</taxon>
    </lineage>
</organism>
<evidence type="ECO:0000313" key="10">
    <source>
        <dbReference type="EMBL" id="LAC22311.1"/>
    </source>
</evidence>
<evidence type="ECO:0000256" key="4">
    <source>
        <dbReference type="ARBA" id="ARBA00022692"/>
    </source>
</evidence>
<name>A0A6A7FUN6_9CRUS</name>
<dbReference type="InterPro" id="IPR009729">
    <property type="entry name" value="Gal-3-0_sulfotransfrase"/>
</dbReference>
<keyword evidence="7" id="KW-0333">Golgi apparatus</keyword>
<dbReference type="SUPFAM" id="SSF52540">
    <property type="entry name" value="P-loop containing nucleoside triphosphate hydrolases"/>
    <property type="match status" value="1"/>
</dbReference>
<comment type="similarity">
    <text evidence="2">Belongs to the galactose-3-O-sulfotransferase family.</text>
</comment>
<keyword evidence="8" id="KW-0472">Membrane</keyword>
<accession>A0A6A7FUN6</accession>
<evidence type="ECO:0000256" key="2">
    <source>
        <dbReference type="ARBA" id="ARBA00008124"/>
    </source>
</evidence>
<protein>
    <submittedName>
        <fullName evidence="10">Galactosylceramide sulfotransferase-like</fullName>
    </submittedName>
</protein>
<evidence type="ECO:0000256" key="5">
    <source>
        <dbReference type="ARBA" id="ARBA00022968"/>
    </source>
</evidence>
<evidence type="ECO:0000256" key="1">
    <source>
        <dbReference type="ARBA" id="ARBA00004323"/>
    </source>
</evidence>
<keyword evidence="5" id="KW-0735">Signal-anchor</keyword>
<dbReference type="GO" id="GO:0000139">
    <property type="term" value="C:Golgi membrane"/>
    <property type="evidence" value="ECO:0007669"/>
    <property type="project" value="UniProtKB-SubCell"/>
</dbReference>
<keyword evidence="9" id="KW-0325">Glycoprotein</keyword>
<dbReference type="Pfam" id="PF06990">
    <property type="entry name" value="Gal-3-0_sulfotr"/>
    <property type="match status" value="1"/>
</dbReference>
<dbReference type="PANTHER" id="PTHR14647:SF87">
    <property type="entry name" value="PUTATIVE-RELATED"/>
    <property type="match status" value="1"/>
</dbReference>
<keyword evidence="3 10" id="KW-0808">Transferase</keyword>
<proteinExistence type="evidence at transcript level"/>
<evidence type="ECO:0000256" key="8">
    <source>
        <dbReference type="ARBA" id="ARBA00023136"/>
    </source>
</evidence>
<dbReference type="PANTHER" id="PTHR14647">
    <property type="entry name" value="GALACTOSE-3-O-SULFOTRANSFERASE"/>
    <property type="match status" value="1"/>
</dbReference>
<dbReference type="EMBL" id="IACT01003059">
    <property type="protein sequence ID" value="LAC22311.1"/>
    <property type="molecule type" value="mRNA"/>
</dbReference>
<dbReference type="AlphaFoldDB" id="A0A6A7FUN6"/>
<evidence type="ECO:0000256" key="7">
    <source>
        <dbReference type="ARBA" id="ARBA00023034"/>
    </source>
</evidence>
<dbReference type="InterPro" id="IPR027417">
    <property type="entry name" value="P-loop_NTPase"/>
</dbReference>
<sequence length="410" mass="46330">MFLNRALNKLKRYRRIVAAIVAGTLIGLLMPDNSPISVSRRSHLLPPNLDDTYVRESDEGFILDNNDTDARNCSPQQHIMFLKTHKCASSSVQNLFLRYGIKHNLSFALPGKGTYFGHPEPFSASWVEDNLFPASGIADIFAVHSRLNGPENKKVVAPDASFITVVRDPPQLFESLYNYFHLDEFFGATLDEYLKFPSDIQLSLPRLNKRFGPNMMLFDMGVDIRANTTAVEIRRAIDEADKLFDIVMISERIDESLILLKELLCWDYSDVVFFTKNARRDDMKPHMSEAATEKLRELNSGDVLLYDHFLSKHERIVNKYGIAKMANEISLLNGARQKMFDDCGVRVVNKSEAAGTLFKEYSDQVNGYAVDTNASPNCLLLSLPELAVLTRLKADAAKLLGKDKDKKPKK</sequence>
<evidence type="ECO:0000256" key="6">
    <source>
        <dbReference type="ARBA" id="ARBA00022989"/>
    </source>
</evidence>
<dbReference type="GO" id="GO:0001733">
    <property type="term" value="F:galactosylceramide sulfotransferase activity"/>
    <property type="evidence" value="ECO:0007669"/>
    <property type="project" value="InterPro"/>
</dbReference>
<keyword evidence="6" id="KW-1133">Transmembrane helix</keyword>
<evidence type="ECO:0000256" key="3">
    <source>
        <dbReference type="ARBA" id="ARBA00022679"/>
    </source>
</evidence>
<dbReference type="Gene3D" id="3.40.50.300">
    <property type="entry name" value="P-loop containing nucleotide triphosphate hydrolases"/>
    <property type="match status" value="1"/>
</dbReference>
<comment type="subcellular location">
    <subcellularLocation>
        <location evidence="1">Golgi apparatus membrane</location>
        <topology evidence="1">Single-pass type II membrane protein</topology>
    </subcellularLocation>
</comment>
<keyword evidence="4" id="KW-0812">Transmembrane</keyword>